<comment type="caution">
    <text evidence="7">The sequence shown here is derived from an EMBL/GenBank/DDBJ whole genome shotgun (WGS) entry which is preliminary data.</text>
</comment>
<keyword evidence="4" id="KW-0949">S-adenosyl-L-methionine</keyword>
<evidence type="ECO:0000256" key="4">
    <source>
        <dbReference type="ARBA" id="ARBA00022691"/>
    </source>
</evidence>
<comment type="catalytic activity">
    <reaction evidence="5">
        <text>a 2'-deoxyadenosine in DNA + S-adenosyl-L-methionine = an N(6)-methyl-2'-deoxyadenosine in DNA + S-adenosyl-L-homocysteine + H(+)</text>
        <dbReference type="Rhea" id="RHEA:15197"/>
        <dbReference type="Rhea" id="RHEA-COMP:12418"/>
        <dbReference type="Rhea" id="RHEA-COMP:12419"/>
        <dbReference type="ChEBI" id="CHEBI:15378"/>
        <dbReference type="ChEBI" id="CHEBI:57856"/>
        <dbReference type="ChEBI" id="CHEBI:59789"/>
        <dbReference type="ChEBI" id="CHEBI:90615"/>
        <dbReference type="ChEBI" id="CHEBI:90616"/>
        <dbReference type="EC" id="2.1.1.72"/>
    </reaction>
</comment>
<dbReference type="GO" id="GO:0003676">
    <property type="term" value="F:nucleic acid binding"/>
    <property type="evidence" value="ECO:0007669"/>
    <property type="project" value="InterPro"/>
</dbReference>
<evidence type="ECO:0000313" key="7">
    <source>
        <dbReference type="EMBL" id="GER90554.1"/>
    </source>
</evidence>
<keyword evidence="3" id="KW-0808">Transferase</keyword>
<dbReference type="Pfam" id="PF07669">
    <property type="entry name" value="Eco57I"/>
    <property type="match status" value="1"/>
</dbReference>
<evidence type="ECO:0000313" key="8">
    <source>
        <dbReference type="Proteomes" id="UP000326912"/>
    </source>
</evidence>
<dbReference type="SUPFAM" id="SSF53335">
    <property type="entry name" value="S-adenosyl-L-methionine-dependent methyltransferases"/>
    <property type="match status" value="1"/>
</dbReference>
<gene>
    <name evidence="7" type="ORF">KDW_47160</name>
</gene>
<evidence type="ECO:0000256" key="2">
    <source>
        <dbReference type="ARBA" id="ARBA00022603"/>
    </source>
</evidence>
<evidence type="ECO:0000256" key="3">
    <source>
        <dbReference type="ARBA" id="ARBA00022679"/>
    </source>
</evidence>
<sequence>MPLEELEQRASKGEKVLLDYLKEVTGRSEAALKKGLDVQFEKQQERSRLMEACDNQQEIFQRVLPYAGLLRKDTFQNYTIITAGSVYMTKGSDRRSTGTHYTPRSLTEPIVQHALDPLVYHGPAEGWPEEQWQLRTAEEILSLTVCDIAMGSGAFLVQACRYLSEKLVQAWEQTDRELNINKVQAIPQKTPSGQLSSGEASEEIIPLDREERLIIARRLVSERCIYGVDINPMAVEMAKLSMWLITMSKGQPFTFLDHALRCGDSLLGISDRQLANWSMDAKSGEISQMSRIRGATDSAVPRATQLRRQIRLLHEHDISGIETKEKMLKEADQAMELIKLGADLLIGITLSDVKRQAHIQDTLGNEYMLLMQAFSEGMFQSQNLTVRDTNNNELKRIHSEVEGLLKNRRPFHWYLEFPEVFLGNEKGNMGFSAIVGNPPFQGGAKITNTLGVVYREYLVNYIAMGKRGGQADLCSYFFLRAGTLITSHGHFSLLATNTIAQGIL</sequence>
<dbReference type="PROSITE" id="PS00092">
    <property type="entry name" value="N6_MTASE"/>
    <property type="match status" value="1"/>
</dbReference>
<organism evidence="7 8">
    <name type="scientific">Dictyobacter vulcani</name>
    <dbReference type="NCBI Taxonomy" id="2607529"/>
    <lineage>
        <taxon>Bacteria</taxon>
        <taxon>Bacillati</taxon>
        <taxon>Chloroflexota</taxon>
        <taxon>Ktedonobacteria</taxon>
        <taxon>Ktedonobacterales</taxon>
        <taxon>Dictyobacteraceae</taxon>
        <taxon>Dictyobacter</taxon>
    </lineage>
</organism>
<dbReference type="InterPro" id="IPR002052">
    <property type="entry name" value="DNA_methylase_N6_adenine_CS"/>
</dbReference>
<name>A0A5J4KMF4_9CHLR</name>
<dbReference type="PANTHER" id="PTHR33841">
    <property type="entry name" value="DNA METHYLTRANSFERASE YEEA-RELATED"/>
    <property type="match status" value="1"/>
</dbReference>
<evidence type="ECO:0000256" key="5">
    <source>
        <dbReference type="ARBA" id="ARBA00047942"/>
    </source>
</evidence>
<feature type="domain" description="Type II methyltransferase M.TaqI-like" evidence="6">
    <location>
        <begin position="224"/>
        <end position="499"/>
    </location>
</feature>
<dbReference type="AlphaFoldDB" id="A0A5J4KMF4"/>
<dbReference type="GO" id="GO:0009007">
    <property type="term" value="F:site-specific DNA-methyltransferase (adenine-specific) activity"/>
    <property type="evidence" value="ECO:0007669"/>
    <property type="project" value="UniProtKB-EC"/>
</dbReference>
<keyword evidence="2" id="KW-0489">Methyltransferase</keyword>
<dbReference type="EMBL" id="BKZW01000002">
    <property type="protein sequence ID" value="GER90554.1"/>
    <property type="molecule type" value="Genomic_DNA"/>
</dbReference>
<dbReference type="InterPro" id="IPR011639">
    <property type="entry name" value="MethylTrfase_TaqI-like_dom"/>
</dbReference>
<protein>
    <recommendedName>
        <fullName evidence="1">site-specific DNA-methyltransferase (adenine-specific)</fullName>
        <ecNumber evidence="1">2.1.1.72</ecNumber>
    </recommendedName>
</protein>
<dbReference type="GO" id="GO:0032259">
    <property type="term" value="P:methylation"/>
    <property type="evidence" value="ECO:0007669"/>
    <property type="project" value="UniProtKB-KW"/>
</dbReference>
<evidence type="ECO:0000259" key="6">
    <source>
        <dbReference type="Pfam" id="PF07669"/>
    </source>
</evidence>
<accession>A0A5J4KMF4</accession>
<dbReference type="PRINTS" id="PR00507">
    <property type="entry name" value="N12N6MTFRASE"/>
</dbReference>
<keyword evidence="8" id="KW-1185">Reference proteome</keyword>
<reference evidence="7 8" key="1">
    <citation type="submission" date="2019-10" db="EMBL/GenBank/DDBJ databases">
        <title>Dictyobacter vulcani sp. nov., within the class Ktedonobacteria, isolated from soil of volcanic Mt. Zao.</title>
        <authorList>
            <person name="Zheng Y."/>
            <person name="Wang C.M."/>
            <person name="Sakai Y."/>
            <person name="Abe K."/>
            <person name="Yokota A."/>
            <person name="Yabe S."/>
        </authorList>
    </citation>
    <scope>NUCLEOTIDE SEQUENCE [LARGE SCALE GENOMIC DNA]</scope>
    <source>
        <strain evidence="7 8">W12</strain>
    </source>
</reference>
<dbReference type="InterPro" id="IPR050953">
    <property type="entry name" value="N4_N6_ade-DNA_methylase"/>
</dbReference>
<dbReference type="Gene3D" id="3.40.50.150">
    <property type="entry name" value="Vaccinia Virus protein VP39"/>
    <property type="match status" value="2"/>
</dbReference>
<evidence type="ECO:0000256" key="1">
    <source>
        <dbReference type="ARBA" id="ARBA00011900"/>
    </source>
</evidence>
<dbReference type="PANTHER" id="PTHR33841:SF1">
    <property type="entry name" value="DNA METHYLTRANSFERASE A"/>
    <property type="match status" value="1"/>
</dbReference>
<dbReference type="GO" id="GO:0006304">
    <property type="term" value="P:DNA modification"/>
    <property type="evidence" value="ECO:0007669"/>
    <property type="project" value="InterPro"/>
</dbReference>
<dbReference type="EC" id="2.1.1.72" evidence="1"/>
<proteinExistence type="predicted"/>
<dbReference type="InterPro" id="IPR029063">
    <property type="entry name" value="SAM-dependent_MTases_sf"/>
</dbReference>
<dbReference type="Proteomes" id="UP000326912">
    <property type="component" value="Unassembled WGS sequence"/>
</dbReference>